<evidence type="ECO:0000259" key="2">
    <source>
        <dbReference type="PROSITE" id="PS51507"/>
    </source>
</evidence>
<feature type="domain" description="IRF tryptophan pentad repeat" evidence="2">
    <location>
        <begin position="7"/>
        <end position="114"/>
    </location>
</feature>
<dbReference type="GO" id="GO:0000976">
    <property type="term" value="F:transcription cis-regulatory region binding"/>
    <property type="evidence" value="ECO:0007669"/>
    <property type="project" value="InterPro"/>
</dbReference>
<dbReference type="KEGG" id="vg:80540399"/>
<dbReference type="Gene3D" id="2.60.200.10">
    <property type="match status" value="1"/>
</dbReference>
<feature type="region of interest" description="Disordered" evidence="1">
    <location>
        <begin position="142"/>
        <end position="228"/>
    </location>
</feature>
<dbReference type="RefSeq" id="YP_010801687.1">
    <property type="nucleotide sequence ID" value="NC_076967.1"/>
</dbReference>
<feature type="compositionally biased region" description="Basic and acidic residues" evidence="1">
    <location>
        <begin position="404"/>
        <end position="422"/>
    </location>
</feature>
<dbReference type="InterPro" id="IPR036388">
    <property type="entry name" value="WH-like_DNA-bd_sf"/>
</dbReference>
<dbReference type="InterPro" id="IPR017855">
    <property type="entry name" value="SMAD-like_dom_sf"/>
</dbReference>
<dbReference type="InterPro" id="IPR008984">
    <property type="entry name" value="SMAD_FHA_dom_sf"/>
</dbReference>
<dbReference type="InterPro" id="IPR036390">
    <property type="entry name" value="WH_DNA-bd_sf"/>
</dbReference>
<gene>
    <name evidence="3" type="primary">K10.5</name>
</gene>
<dbReference type="Proteomes" id="UP001147731">
    <property type="component" value="Segment"/>
</dbReference>
<feature type="region of interest" description="Disordered" evidence="1">
    <location>
        <begin position="395"/>
        <end position="554"/>
    </location>
</feature>
<feature type="compositionally biased region" description="Basic and acidic residues" evidence="1">
    <location>
        <begin position="536"/>
        <end position="552"/>
    </location>
</feature>
<dbReference type="PROSITE" id="PS51507">
    <property type="entry name" value="IRF_2"/>
    <property type="match status" value="1"/>
</dbReference>
<dbReference type="SUPFAM" id="SSF49879">
    <property type="entry name" value="SMAD/FHA domain"/>
    <property type="match status" value="1"/>
</dbReference>
<dbReference type="SMART" id="SM01243">
    <property type="entry name" value="IRF-3"/>
    <property type="match status" value="1"/>
</dbReference>
<sequence length="751" mass="82055">MSHKKSLSCLTQFIVDALDSGRYPFIGWVNKEQGTFHVPYHGPVQANIPESTKEFFEDFLELCVTQGLQCYFEDSSGANVFGRVCTAVRRLRRAPGYSLISVNGITCRVWQLLGTVVKECWWCRNARSHVRSAESLMEILHQHQESGRRKRKRDDREGSPPISTFAEDFIGDVTLTGGDSGDEGPSSSGPVSVSTEMLASTTQPSMTATLTDTSDSQNGDVQGVPSHDSVAENSCIHVESKDSQTSIEHAESECEEKGRSEEETCTALLDEEAVSLLQEVEEEVEMMLNQPGTNPFDFLEMEDTTEAETREGVPASYESEKSTTALVRIQTEAAASVSIHIKATTSTGLSVCVETGSSADLSGQQAFSVPTTASVLIEPGTSANVSVRVQTTPSTGVSVNVEGPSRKPWENTQERLSWRSSHDAGPAIFRQDPGMAGSGTASPMTSAEGRPSLCCPSTSSSGSPVAPRGSTSFHHTRVSQDTEQAGVSFASRKPQSKKRMRPHGSPALERRSQSKPSSSDDSPSPDTLSTVRRTTKVKDASVGRPLRTESYHKRPLRHRLLRSSYYRITKTPCMITADMNIQAYYFGERVFSLRIHRDCVLLCSKNPEADVSHACLHTRGGLRCMLPPSTGNHPGSEILLDTVLRNFAAGLVVVPTTTAIYVKNLCASTLFYHGNCPETNSTEARTLIAKSVQRIWDLEAYEQTDQRFSPAARVFVGQRPFHPDDFSEVPLTIRLSLVAVDSLDTGTIDNH</sequence>
<protein>
    <submittedName>
        <fullName evidence="3">Interferon regulatory factor 3</fullName>
    </submittedName>
</protein>
<evidence type="ECO:0000313" key="3">
    <source>
        <dbReference type="EMBL" id="QDQ69267.1"/>
    </source>
</evidence>
<reference evidence="3" key="1">
    <citation type="journal article" date="2019" name="Emerg. Infect. Dis.">
        <title>Novel Virus Related to Kaposi's Sarcoma-Associated Herpesvirus from Colobus Monkey.</title>
        <authorList>
            <person name="Dhingra A."/>
            <person name="Ganzenmueller T."/>
            <person name="Hage E."/>
            <person name="Suarez N.M."/>
            <person name="Matz-Rensing K."/>
            <person name="Widmer D."/>
            <person name="Pohlmann S."/>
            <person name="Davison A.J."/>
            <person name="Schulz T.F."/>
            <person name="Kaul A."/>
        </authorList>
    </citation>
    <scope>NUCLEOTIDE SEQUENCE</scope>
    <source>
        <strain evidence="3">Hannover</strain>
    </source>
</reference>
<feature type="compositionally biased region" description="Low complexity" evidence="1">
    <location>
        <begin position="451"/>
        <end position="464"/>
    </location>
</feature>
<feature type="compositionally biased region" description="Polar residues" evidence="1">
    <location>
        <begin position="197"/>
        <end position="220"/>
    </location>
</feature>
<dbReference type="GeneID" id="80540399"/>
<keyword evidence="4" id="KW-1185">Reference proteome</keyword>
<evidence type="ECO:0000256" key="1">
    <source>
        <dbReference type="SAM" id="MobiDB-lite"/>
    </source>
</evidence>
<dbReference type="SUPFAM" id="SSF46785">
    <property type="entry name" value="Winged helix' DNA-binding domain"/>
    <property type="match status" value="1"/>
</dbReference>
<feature type="compositionally biased region" description="Low complexity" evidence="1">
    <location>
        <begin position="514"/>
        <end position="526"/>
    </location>
</feature>
<feature type="compositionally biased region" description="Low complexity" evidence="1">
    <location>
        <begin position="183"/>
        <end position="196"/>
    </location>
</feature>
<proteinExistence type="predicted"/>
<dbReference type="InterPro" id="IPR019471">
    <property type="entry name" value="Interferon_reg_factor-3"/>
</dbReference>
<accession>A0A5B8G8F8</accession>
<dbReference type="Gene3D" id="1.10.10.10">
    <property type="entry name" value="Winged helix-like DNA-binding domain superfamily/Winged helix DNA-binding domain"/>
    <property type="match status" value="1"/>
</dbReference>
<feature type="compositionally biased region" description="Polar residues" evidence="1">
    <location>
        <begin position="469"/>
        <end position="485"/>
    </location>
</feature>
<dbReference type="InterPro" id="IPR001346">
    <property type="entry name" value="Interferon_reg_fact_DNA-bd_dom"/>
</dbReference>
<name>A0A5B8G8F8_9GAMA</name>
<evidence type="ECO:0000313" key="4">
    <source>
        <dbReference type="Proteomes" id="UP001147731"/>
    </source>
</evidence>
<dbReference type="GO" id="GO:0003700">
    <property type="term" value="F:DNA-binding transcription factor activity"/>
    <property type="evidence" value="ECO:0007669"/>
    <property type="project" value="InterPro"/>
</dbReference>
<organism evidence="3 4">
    <name type="scientific">Colobine gammaherpesvirus 1</name>
    <dbReference type="NCBI Taxonomy" id="2597325"/>
    <lineage>
        <taxon>Viruses</taxon>
        <taxon>Duplodnaviria</taxon>
        <taxon>Heunggongvirae</taxon>
        <taxon>Peploviricota</taxon>
        <taxon>Herviviricetes</taxon>
        <taxon>Herpesvirales</taxon>
        <taxon>Orthoherpesviridae</taxon>
        <taxon>Gammaherpesvirinae</taxon>
        <taxon>Rhadinovirus</taxon>
        <taxon>Rhadinovirus colobinegamma1</taxon>
    </lineage>
</organism>
<dbReference type="EMBL" id="MH932584">
    <property type="protein sequence ID" value="QDQ69267.1"/>
    <property type="molecule type" value="Genomic_DNA"/>
</dbReference>